<dbReference type="RefSeq" id="WP_145191124.1">
    <property type="nucleotide sequence ID" value="NZ_CP036266.1"/>
</dbReference>
<dbReference type="OrthoDB" id="343356at2"/>
<name>A0A517PW03_9PLAN</name>
<sequence>MSQQPRHLEQIQRWMQAVITWPGEIQDGIASEDAQSAIPLNPDELETVITRSSQLTSQERIGIYANAYYARLLECLSEEYPALIAVLGETAFGAFCMQYLQSCPSTSYTLGDLGAQFPEFLSENRPAREQSDEPDWTDFLVEVATLERLYSEVFDGPGIEQTPLLTPEKLNSLSPEEWPELKLQLAPCFRLCRFHYPVHEFITSVRKSEEPAIPVPQTTWLAITRRNFVVRRESISEPEYLLLSQLQEGRRIGEAIAVLIEAKLLDPEDLVAHLHEWFRHWTAAAFIIGFTTE</sequence>
<evidence type="ECO:0000313" key="3">
    <source>
        <dbReference type="Proteomes" id="UP000320421"/>
    </source>
</evidence>
<organism evidence="2 3">
    <name type="scientific">Gimesia chilikensis</name>
    <dbReference type="NCBI Taxonomy" id="2605989"/>
    <lineage>
        <taxon>Bacteria</taxon>
        <taxon>Pseudomonadati</taxon>
        <taxon>Planctomycetota</taxon>
        <taxon>Planctomycetia</taxon>
        <taxon>Planctomycetales</taxon>
        <taxon>Planctomycetaceae</taxon>
        <taxon>Gimesia</taxon>
    </lineage>
</organism>
<accession>A0A517PW03</accession>
<feature type="domain" description="Putative DNA-binding" evidence="1">
    <location>
        <begin position="11"/>
        <end position="121"/>
    </location>
</feature>
<dbReference type="AlphaFoldDB" id="A0A517PW03"/>
<reference evidence="2 3" key="1">
    <citation type="submission" date="2019-02" db="EMBL/GenBank/DDBJ databases">
        <title>Deep-cultivation of Planctomycetes and their phenomic and genomic characterization uncovers novel biology.</title>
        <authorList>
            <person name="Wiegand S."/>
            <person name="Jogler M."/>
            <person name="Boedeker C."/>
            <person name="Pinto D."/>
            <person name="Vollmers J."/>
            <person name="Rivas-Marin E."/>
            <person name="Kohn T."/>
            <person name="Peeters S.H."/>
            <person name="Heuer A."/>
            <person name="Rast P."/>
            <person name="Oberbeckmann S."/>
            <person name="Bunk B."/>
            <person name="Jeske O."/>
            <person name="Meyerdierks A."/>
            <person name="Storesund J.E."/>
            <person name="Kallscheuer N."/>
            <person name="Luecker S."/>
            <person name="Lage O.M."/>
            <person name="Pohl T."/>
            <person name="Merkel B.J."/>
            <person name="Hornburger P."/>
            <person name="Mueller R.-W."/>
            <person name="Bruemmer F."/>
            <person name="Labrenz M."/>
            <person name="Spormann A.M."/>
            <person name="Op den Camp H."/>
            <person name="Overmann J."/>
            <person name="Amann R."/>
            <person name="Jetten M.S.M."/>
            <person name="Mascher T."/>
            <person name="Medema M.H."/>
            <person name="Devos D.P."/>
            <person name="Kaster A.-K."/>
            <person name="Ovreas L."/>
            <person name="Rohde M."/>
            <person name="Galperin M.Y."/>
            <person name="Jogler C."/>
        </authorList>
    </citation>
    <scope>NUCLEOTIDE SEQUENCE [LARGE SCALE GENOMIC DNA]</scope>
    <source>
        <strain evidence="2 3">HG66A1</strain>
    </source>
</reference>
<gene>
    <name evidence="2" type="ORF">HG66A1_53690</name>
</gene>
<dbReference type="Pfam" id="PF09836">
    <property type="entry name" value="DUF2063"/>
    <property type="match status" value="1"/>
</dbReference>
<evidence type="ECO:0000313" key="2">
    <source>
        <dbReference type="EMBL" id="QDT23547.1"/>
    </source>
</evidence>
<dbReference type="Gene3D" id="1.10.150.690">
    <property type="entry name" value="DUF2063"/>
    <property type="match status" value="1"/>
</dbReference>
<dbReference type="Proteomes" id="UP000320421">
    <property type="component" value="Chromosome"/>
</dbReference>
<proteinExistence type="predicted"/>
<dbReference type="InterPro" id="IPR044922">
    <property type="entry name" value="DUF2063_N_sf"/>
</dbReference>
<protein>
    <recommendedName>
        <fullName evidence="1">Putative DNA-binding domain-containing protein</fullName>
    </recommendedName>
</protein>
<dbReference type="EMBL" id="CP036266">
    <property type="protein sequence ID" value="QDT23547.1"/>
    <property type="molecule type" value="Genomic_DNA"/>
</dbReference>
<evidence type="ECO:0000259" key="1">
    <source>
        <dbReference type="Pfam" id="PF09836"/>
    </source>
</evidence>
<keyword evidence="3" id="KW-1185">Reference proteome</keyword>
<dbReference type="InterPro" id="IPR018640">
    <property type="entry name" value="DUF2063"/>
</dbReference>